<sequence length="249" mass="28640">MFELPLKVSLLARWRDVPFFYYEERFANHSIEEARDDLRLPDGLIADVTTWDAEYQDTYDPDGYIWSKGGFPSPEAEKAWLEHGKVLAARILAESPVIASVDYRANGVIDKGACLFGRRQRPLDQLYPPSRKPDTARSIDVSLLTGWQEDPFYYHPEEDRLNNHTIREAQRDLRLPDGLVADLTAWDAEYQDTYRPDDPRNSGFPSEEAEAAWVERGKTLAARIKAESPVALKIDYLADYAFTRNAYLY</sequence>
<dbReference type="Proteomes" id="UP000204221">
    <property type="component" value="Chromosome"/>
</dbReference>
<protein>
    <submittedName>
        <fullName evidence="1">Uncharacterized protein</fullName>
    </submittedName>
</protein>
<organism evidence="1 2">
    <name type="scientific">Actinoalloteichus hoggarensis</name>
    <dbReference type="NCBI Taxonomy" id="1470176"/>
    <lineage>
        <taxon>Bacteria</taxon>
        <taxon>Bacillati</taxon>
        <taxon>Actinomycetota</taxon>
        <taxon>Actinomycetes</taxon>
        <taxon>Pseudonocardiales</taxon>
        <taxon>Pseudonocardiaceae</taxon>
        <taxon>Actinoalloteichus</taxon>
    </lineage>
</organism>
<proteinExistence type="predicted"/>
<dbReference type="RefSeq" id="WP_093943396.1">
    <property type="nucleotide sequence ID" value="NZ_CP022521.1"/>
</dbReference>
<evidence type="ECO:0000313" key="2">
    <source>
        <dbReference type="Proteomes" id="UP000204221"/>
    </source>
</evidence>
<keyword evidence="2" id="KW-1185">Reference proteome</keyword>
<evidence type="ECO:0000313" key="1">
    <source>
        <dbReference type="EMBL" id="ASO22440.1"/>
    </source>
</evidence>
<dbReference type="AlphaFoldDB" id="A0A221W8U7"/>
<gene>
    <name evidence="1" type="ORF">AHOG_24170</name>
</gene>
<name>A0A221W8U7_9PSEU</name>
<dbReference type="OrthoDB" id="3687373at2"/>
<accession>A0A221W8U7</accession>
<reference evidence="1 2" key="1">
    <citation type="submission" date="2017-07" db="EMBL/GenBank/DDBJ databases">
        <title>Complete genome sequence of Actinoalloteichus hoggarensis DSM 45943, type strain of Actinoalloteichus hoggarensis.</title>
        <authorList>
            <person name="Ruckert C."/>
            <person name="Nouioui I."/>
            <person name="Willmese J."/>
            <person name="van Wezel G."/>
            <person name="Klenk H.-P."/>
            <person name="Kalinowski J."/>
            <person name="Zotchev S.B."/>
        </authorList>
    </citation>
    <scope>NUCLEOTIDE SEQUENCE [LARGE SCALE GENOMIC DNA]</scope>
    <source>
        <strain evidence="1 2">DSM 45943</strain>
    </source>
</reference>
<dbReference type="KEGG" id="ahg:AHOG_24170"/>
<dbReference type="EMBL" id="CP022521">
    <property type="protein sequence ID" value="ASO22440.1"/>
    <property type="molecule type" value="Genomic_DNA"/>
</dbReference>